<gene>
    <name evidence="9" type="ORF">Bccel_0629</name>
</gene>
<dbReference type="InterPro" id="IPR003961">
    <property type="entry name" value="FN3_dom"/>
</dbReference>
<evidence type="ECO:0000313" key="9">
    <source>
        <dbReference type="EMBL" id="KNY25369.1"/>
    </source>
</evidence>
<evidence type="ECO:0000256" key="3">
    <source>
        <dbReference type="ARBA" id="ARBA00022692"/>
    </source>
</evidence>
<reference evidence="10" key="1">
    <citation type="submission" date="2015-07" db="EMBL/GenBank/DDBJ databases">
        <title>Near-Complete Genome Sequence of the Cellulolytic Bacterium Bacteroides (Pseudobacteroides) cellulosolvens ATCC 35603.</title>
        <authorList>
            <person name="Dassa B."/>
            <person name="Utturkar S.M."/>
            <person name="Klingeman D.M."/>
            <person name="Hurt R.A."/>
            <person name="Keller M."/>
            <person name="Xu J."/>
            <person name="Reddy Y.H.K."/>
            <person name="Borovok I."/>
            <person name="Grinberg I.R."/>
            <person name="Lamed R."/>
            <person name="Zhivin O."/>
            <person name="Bayer E.A."/>
            <person name="Brown S.D."/>
        </authorList>
    </citation>
    <scope>NUCLEOTIDE SEQUENCE [LARGE SCALE GENOMIC DNA]</scope>
    <source>
        <strain evidence="10">DSM 2933</strain>
    </source>
</reference>
<comment type="caution">
    <text evidence="9">The sequence shown here is derived from an EMBL/GenBank/DDBJ whole genome shotgun (WGS) entry which is preliminary data.</text>
</comment>
<keyword evidence="2" id="KW-1003">Cell membrane</keyword>
<keyword evidence="4 7" id="KW-1133">Transmembrane helix</keyword>
<proteinExistence type="predicted"/>
<dbReference type="InterPro" id="IPR013783">
    <property type="entry name" value="Ig-like_fold"/>
</dbReference>
<dbReference type="EMBL" id="LGTC01000001">
    <property type="protein sequence ID" value="KNY25369.1"/>
    <property type="molecule type" value="Genomic_DNA"/>
</dbReference>
<name>A0A0L6JI13_9FIRM</name>
<keyword evidence="5 7" id="KW-0472">Membrane</keyword>
<evidence type="ECO:0000256" key="2">
    <source>
        <dbReference type="ARBA" id="ARBA00022475"/>
    </source>
</evidence>
<feature type="compositionally biased region" description="Low complexity" evidence="6">
    <location>
        <begin position="296"/>
        <end position="305"/>
    </location>
</feature>
<dbReference type="CDD" id="cd00063">
    <property type="entry name" value="FN3"/>
    <property type="match status" value="1"/>
</dbReference>
<sequence>MNKGTILEIENDIVLVMTGDCDFIHLKRKSGMFVGQQIQFTSDDIKKEKKPFNILPLAVSAAAILLIASLYFIFFQKTSVNDLSGIYSFVDIDINPGIEFMLDKDNKIKKAVPLNNDGQKLLKDIDYKNMYLEKAITDIIAKSEDLGYINVEESNILASVSLNDAYKYYGKNTQEQKEYIDNLVKELNISLEDKADKYLVTKTSPIIKRKASKNNLSMGRQIYYDNMRKNGEEITLDNARKEEISTIIENLSEYKYTPEENDNTSSPARITPTNKANTEPSLSTKSSALVTPKPTPKNTATKSKPTPTIEKVVYGNNTLHVTASTKNGNVVLKWTPLEGKEFLYYKIVISKKNSKPKYPDEGYMYALPDINTSSVTLSKDSSYNGGDFGGKLVPGEKYYFGITAVFNNKKIYSNVISMKYPGTLAPTPKPSAAQSTAPKLTASIGNNAIKLSWTPNKREGFVYYKVVISKSNPHPIYPEDGYMWFSNEETSYSVYSSTGYNGGDFGGKLESGQKYYFSITYVYNDKKISSNTLYLTCP</sequence>
<dbReference type="RefSeq" id="WP_036943869.1">
    <property type="nucleotide sequence ID" value="NZ_JQKC01000024.1"/>
</dbReference>
<feature type="compositionally biased region" description="Polar residues" evidence="6">
    <location>
        <begin position="263"/>
        <end position="289"/>
    </location>
</feature>
<dbReference type="InterPro" id="IPR055431">
    <property type="entry name" value="RsgI_M"/>
</dbReference>
<evidence type="ECO:0000256" key="4">
    <source>
        <dbReference type="ARBA" id="ARBA00022989"/>
    </source>
</evidence>
<evidence type="ECO:0000256" key="7">
    <source>
        <dbReference type="SAM" id="Phobius"/>
    </source>
</evidence>
<evidence type="ECO:0000259" key="8">
    <source>
        <dbReference type="PROSITE" id="PS51849"/>
    </source>
</evidence>
<dbReference type="PROSITE" id="PS51849">
    <property type="entry name" value="RSGI_N"/>
    <property type="match status" value="1"/>
</dbReference>
<dbReference type="GO" id="GO:0005886">
    <property type="term" value="C:plasma membrane"/>
    <property type="evidence" value="ECO:0007669"/>
    <property type="project" value="UniProtKB-SubCell"/>
</dbReference>
<dbReference type="SMART" id="SM00060">
    <property type="entry name" value="FN3"/>
    <property type="match status" value="2"/>
</dbReference>
<dbReference type="InterPro" id="IPR024449">
    <property type="entry name" value="Anti-sigma_RsgI_N"/>
</dbReference>
<dbReference type="AlphaFoldDB" id="A0A0L6JI13"/>
<accession>A0A0L6JI13</accession>
<feature type="region of interest" description="Disordered" evidence="6">
    <location>
        <begin position="255"/>
        <end position="305"/>
    </location>
</feature>
<feature type="domain" description="RsgI N-terminal anti-sigma" evidence="8">
    <location>
        <begin position="2"/>
        <end position="49"/>
    </location>
</feature>
<evidence type="ECO:0000256" key="5">
    <source>
        <dbReference type="ARBA" id="ARBA00023136"/>
    </source>
</evidence>
<feature type="transmembrane region" description="Helical" evidence="7">
    <location>
        <begin position="54"/>
        <end position="74"/>
    </location>
</feature>
<dbReference type="Gene3D" id="2.60.40.10">
    <property type="entry name" value="Immunoglobulins"/>
    <property type="match status" value="2"/>
</dbReference>
<organism evidence="9 10">
    <name type="scientific">Pseudobacteroides cellulosolvens ATCC 35603 = DSM 2933</name>
    <dbReference type="NCBI Taxonomy" id="398512"/>
    <lineage>
        <taxon>Bacteria</taxon>
        <taxon>Bacillati</taxon>
        <taxon>Bacillota</taxon>
        <taxon>Clostridia</taxon>
        <taxon>Eubacteriales</taxon>
        <taxon>Oscillospiraceae</taxon>
        <taxon>Pseudobacteroides</taxon>
    </lineage>
</organism>
<dbReference type="OrthoDB" id="9800626at2"/>
<keyword evidence="3 7" id="KW-0812">Transmembrane</keyword>
<protein>
    <submittedName>
        <fullName evidence="9">Anti-sigma factor RsgI, N-terminal</fullName>
    </submittedName>
</protein>
<dbReference type="Pfam" id="PF12791">
    <property type="entry name" value="RsgI_N"/>
    <property type="match status" value="1"/>
</dbReference>
<dbReference type="Proteomes" id="UP000036923">
    <property type="component" value="Unassembled WGS sequence"/>
</dbReference>
<dbReference type="eggNOG" id="ENOG5032RU8">
    <property type="taxonomic scope" value="Bacteria"/>
</dbReference>
<comment type="subcellular location">
    <subcellularLocation>
        <location evidence="1">Cell membrane</location>
        <topology evidence="1">Single-pass membrane protein</topology>
    </subcellularLocation>
</comment>
<dbReference type="Pfam" id="PF23750">
    <property type="entry name" value="RsgI_M"/>
    <property type="match status" value="1"/>
</dbReference>
<dbReference type="STRING" id="398512.Bccel_0629"/>
<evidence type="ECO:0000313" key="10">
    <source>
        <dbReference type="Proteomes" id="UP000036923"/>
    </source>
</evidence>
<keyword evidence="10" id="KW-1185">Reference proteome</keyword>
<evidence type="ECO:0000256" key="6">
    <source>
        <dbReference type="SAM" id="MobiDB-lite"/>
    </source>
</evidence>
<evidence type="ECO:0000256" key="1">
    <source>
        <dbReference type="ARBA" id="ARBA00004162"/>
    </source>
</evidence>